<keyword evidence="4" id="KW-1185">Reference proteome</keyword>
<dbReference type="OrthoDB" id="72184at2"/>
<proteinExistence type="predicted"/>
<reference evidence="3 4" key="1">
    <citation type="submission" date="2019-07" db="EMBL/GenBank/DDBJ databases">
        <title>Whole genome shotgun sequence of Deinococcus cellulosilyticus NBRC 106333.</title>
        <authorList>
            <person name="Hosoyama A."/>
            <person name="Uohara A."/>
            <person name="Ohji S."/>
            <person name="Ichikawa N."/>
        </authorList>
    </citation>
    <scope>NUCLEOTIDE SEQUENCE [LARGE SCALE GENOMIC DNA]</scope>
    <source>
        <strain evidence="3 4">NBRC 106333</strain>
    </source>
</reference>
<dbReference type="Proteomes" id="UP000321306">
    <property type="component" value="Unassembled WGS sequence"/>
</dbReference>
<dbReference type="RefSeq" id="WP_146885338.1">
    <property type="nucleotide sequence ID" value="NZ_BJXB01000012.1"/>
</dbReference>
<keyword evidence="2" id="KW-0472">Membrane</keyword>
<keyword evidence="2" id="KW-0812">Transmembrane</keyword>
<feature type="region of interest" description="Disordered" evidence="1">
    <location>
        <begin position="199"/>
        <end position="218"/>
    </location>
</feature>
<evidence type="ECO:0000256" key="1">
    <source>
        <dbReference type="SAM" id="MobiDB-lite"/>
    </source>
</evidence>
<evidence type="ECO:0000313" key="3">
    <source>
        <dbReference type="EMBL" id="GEM47245.1"/>
    </source>
</evidence>
<feature type="compositionally biased region" description="Basic and acidic residues" evidence="1">
    <location>
        <begin position="203"/>
        <end position="218"/>
    </location>
</feature>
<evidence type="ECO:0008006" key="5">
    <source>
        <dbReference type="Google" id="ProtNLM"/>
    </source>
</evidence>
<dbReference type="InterPro" id="IPR006938">
    <property type="entry name" value="DUF624"/>
</dbReference>
<dbReference type="AlphaFoldDB" id="A0A511N312"/>
<accession>A0A511N312</accession>
<dbReference type="Pfam" id="PF04854">
    <property type="entry name" value="DUF624"/>
    <property type="match status" value="1"/>
</dbReference>
<feature type="transmembrane region" description="Helical" evidence="2">
    <location>
        <begin position="20"/>
        <end position="51"/>
    </location>
</feature>
<protein>
    <recommendedName>
        <fullName evidence="5">DUF624 domain-containing protein</fullName>
    </recommendedName>
</protein>
<evidence type="ECO:0000313" key="4">
    <source>
        <dbReference type="Proteomes" id="UP000321306"/>
    </source>
</evidence>
<feature type="transmembrane region" description="Helical" evidence="2">
    <location>
        <begin position="175"/>
        <end position="193"/>
    </location>
</feature>
<dbReference type="EMBL" id="BJXB01000012">
    <property type="protein sequence ID" value="GEM47245.1"/>
    <property type="molecule type" value="Genomic_DNA"/>
</dbReference>
<name>A0A511N312_DEIC1</name>
<sequence length="218" mass="24719">MLSFWRGIREGGVLAWQNLLQLVLLNLILLLLGWTVVLLGPALLAVYEYIARTFRDEEKHRLEELPAWVRSHLLNGVLYLLGWILLLGLLYTNLVFWAQVLPAFGQAILMVLVGYILVFALALQPYLLERLTVHRLPYLKALPAALQDLIREPIASHFHTLVPITLLLISLKWMTLPLIVFTSVGLMFAAARVKAAHQMPEPQEEHLNDNEDPSHAGL</sequence>
<feature type="transmembrane region" description="Helical" evidence="2">
    <location>
        <begin position="72"/>
        <end position="91"/>
    </location>
</feature>
<comment type="caution">
    <text evidence="3">The sequence shown here is derived from an EMBL/GenBank/DDBJ whole genome shotgun (WGS) entry which is preliminary data.</text>
</comment>
<evidence type="ECO:0000256" key="2">
    <source>
        <dbReference type="SAM" id="Phobius"/>
    </source>
</evidence>
<keyword evidence="2" id="KW-1133">Transmembrane helix</keyword>
<feature type="transmembrane region" description="Helical" evidence="2">
    <location>
        <begin position="103"/>
        <end position="128"/>
    </location>
</feature>
<organism evidence="3 4">
    <name type="scientific">Deinococcus cellulosilyticus (strain DSM 18568 / NBRC 106333 / KACC 11606 / 5516J-15)</name>
    <dbReference type="NCBI Taxonomy" id="1223518"/>
    <lineage>
        <taxon>Bacteria</taxon>
        <taxon>Thermotogati</taxon>
        <taxon>Deinococcota</taxon>
        <taxon>Deinococci</taxon>
        <taxon>Deinococcales</taxon>
        <taxon>Deinococcaceae</taxon>
        <taxon>Deinococcus</taxon>
    </lineage>
</organism>
<gene>
    <name evidence="3" type="ORF">DC3_28800</name>
</gene>